<sequence length="303" mass="33946">MILGGFLMLPATFIHDDELRVSKQVIGIFAVAILAGGFAFTGLLTFAVRDAEFHANTVYLQSLVSCAVGLLTVLYSLFINKRYYWNIPAYLSTAVAVIGILAYSGLVFYKSHRTGRVRPRRSMVPSSLPVQPEDSRSTETLVPRYQDTAFYDNYVQNMWPTSTRSPSHSPQPGGHTSEAISEEEMQRQQMLMLLNRETPSTTPDLSQSTFRIDWQGQDQDQDDRTPVSGYYEAGTQTSGSGSGSSGYPRSGISRKFSWQTQTMQPWDGVWRDPVPASMRAPGRAQMSGFDVREERRRQIESGR</sequence>
<keyword evidence="2" id="KW-0472">Membrane</keyword>
<accession>A0AAV9NYK1</accession>
<reference evidence="3 4" key="1">
    <citation type="submission" date="2023-08" db="EMBL/GenBank/DDBJ databases">
        <title>Black Yeasts Isolated from many extreme environments.</title>
        <authorList>
            <person name="Coleine C."/>
            <person name="Stajich J.E."/>
            <person name="Selbmann L."/>
        </authorList>
    </citation>
    <scope>NUCLEOTIDE SEQUENCE [LARGE SCALE GENOMIC DNA]</scope>
    <source>
        <strain evidence="3 4">CCFEE 5935</strain>
    </source>
</reference>
<keyword evidence="2" id="KW-0812">Transmembrane</keyword>
<name>A0AAV9NYK1_9PEZI</name>
<feature type="transmembrane region" description="Helical" evidence="2">
    <location>
        <begin position="25"/>
        <end position="46"/>
    </location>
</feature>
<comment type="caution">
    <text evidence="3">The sequence shown here is derived from an EMBL/GenBank/DDBJ whole genome shotgun (WGS) entry which is preliminary data.</text>
</comment>
<keyword evidence="2" id="KW-1133">Transmembrane helix</keyword>
<protein>
    <submittedName>
        <fullName evidence="3">Uncharacterized protein</fullName>
    </submittedName>
</protein>
<feature type="region of interest" description="Disordered" evidence="1">
    <location>
        <begin position="264"/>
        <end position="303"/>
    </location>
</feature>
<proteinExistence type="predicted"/>
<dbReference type="RefSeq" id="XP_064653928.1">
    <property type="nucleotide sequence ID" value="XM_064807850.1"/>
</dbReference>
<feature type="region of interest" description="Disordered" evidence="1">
    <location>
        <begin position="120"/>
        <end position="139"/>
    </location>
</feature>
<feature type="compositionally biased region" description="Basic and acidic residues" evidence="1">
    <location>
        <begin position="290"/>
        <end position="303"/>
    </location>
</feature>
<feature type="compositionally biased region" description="Polar residues" evidence="1">
    <location>
        <begin position="197"/>
        <end position="210"/>
    </location>
</feature>
<feature type="region of interest" description="Disordered" evidence="1">
    <location>
        <begin position="197"/>
        <end position="252"/>
    </location>
</feature>
<evidence type="ECO:0000256" key="1">
    <source>
        <dbReference type="SAM" id="MobiDB-lite"/>
    </source>
</evidence>
<gene>
    <name evidence="3" type="ORF">LTR77_010633</name>
</gene>
<evidence type="ECO:0000313" key="4">
    <source>
        <dbReference type="Proteomes" id="UP001337655"/>
    </source>
</evidence>
<evidence type="ECO:0000256" key="2">
    <source>
        <dbReference type="SAM" id="Phobius"/>
    </source>
</evidence>
<evidence type="ECO:0000313" key="3">
    <source>
        <dbReference type="EMBL" id="KAK5163451.1"/>
    </source>
</evidence>
<dbReference type="EMBL" id="JAVRRT010000025">
    <property type="protein sequence ID" value="KAK5163451.1"/>
    <property type="molecule type" value="Genomic_DNA"/>
</dbReference>
<keyword evidence="4" id="KW-1185">Reference proteome</keyword>
<feature type="transmembrane region" description="Helical" evidence="2">
    <location>
        <begin position="58"/>
        <end position="78"/>
    </location>
</feature>
<feature type="transmembrane region" description="Helical" evidence="2">
    <location>
        <begin position="90"/>
        <end position="109"/>
    </location>
</feature>
<dbReference type="Proteomes" id="UP001337655">
    <property type="component" value="Unassembled WGS sequence"/>
</dbReference>
<organism evidence="3 4">
    <name type="scientific">Saxophila tyrrhenica</name>
    <dbReference type="NCBI Taxonomy" id="1690608"/>
    <lineage>
        <taxon>Eukaryota</taxon>
        <taxon>Fungi</taxon>
        <taxon>Dikarya</taxon>
        <taxon>Ascomycota</taxon>
        <taxon>Pezizomycotina</taxon>
        <taxon>Dothideomycetes</taxon>
        <taxon>Dothideomycetidae</taxon>
        <taxon>Mycosphaerellales</taxon>
        <taxon>Extremaceae</taxon>
        <taxon>Saxophila</taxon>
    </lineage>
</organism>
<dbReference type="AlphaFoldDB" id="A0AAV9NYK1"/>
<dbReference type="GeneID" id="89931958"/>